<gene>
    <name evidence="3" type="ORF">DAQ1742_03840</name>
</gene>
<dbReference type="AlphaFoldDB" id="A0A375AEW6"/>
<dbReference type="Gene3D" id="3.40.50.80">
    <property type="entry name" value="Nucleotide-binding domain of ferredoxin-NADP reductase (FNR) module"/>
    <property type="match status" value="1"/>
</dbReference>
<dbReference type="InterPro" id="IPR017938">
    <property type="entry name" value="Riboflavin_synthase-like_b-brl"/>
</dbReference>
<organism evidence="3 4">
    <name type="scientific">Dickeya aquatica</name>
    <dbReference type="NCBI Taxonomy" id="1401087"/>
    <lineage>
        <taxon>Bacteria</taxon>
        <taxon>Pseudomonadati</taxon>
        <taxon>Pseudomonadota</taxon>
        <taxon>Gammaproteobacteria</taxon>
        <taxon>Enterobacterales</taxon>
        <taxon>Pectobacteriaceae</taxon>
        <taxon>Dickeya</taxon>
    </lineage>
</organism>
<dbReference type="InterPro" id="IPR007037">
    <property type="entry name" value="SIP_rossman_dom"/>
</dbReference>
<dbReference type="GO" id="GO:0016491">
    <property type="term" value="F:oxidoreductase activity"/>
    <property type="evidence" value="ECO:0007669"/>
    <property type="project" value="InterPro"/>
</dbReference>
<keyword evidence="4" id="KW-1185">Reference proteome</keyword>
<dbReference type="KEGG" id="daq:DAQ1742_03840"/>
<dbReference type="InterPro" id="IPR039374">
    <property type="entry name" value="SIP_fam"/>
</dbReference>
<dbReference type="Gene3D" id="2.40.30.10">
    <property type="entry name" value="Translation factors"/>
    <property type="match status" value="1"/>
</dbReference>
<dbReference type="PANTHER" id="PTHR30157">
    <property type="entry name" value="FERRIC REDUCTASE, NADPH-DEPENDENT"/>
    <property type="match status" value="1"/>
</dbReference>
<dbReference type="CDD" id="cd06193">
    <property type="entry name" value="siderophore_interacting"/>
    <property type="match status" value="1"/>
</dbReference>
<dbReference type="SUPFAM" id="SSF63380">
    <property type="entry name" value="Riboflavin synthase domain-like"/>
    <property type="match status" value="1"/>
</dbReference>
<dbReference type="PANTHER" id="PTHR30157:SF0">
    <property type="entry name" value="NADPH-DEPENDENT FERRIC-CHELATE REDUCTASE"/>
    <property type="match status" value="1"/>
</dbReference>
<dbReference type="InterPro" id="IPR013113">
    <property type="entry name" value="SIP_FAD-bd"/>
</dbReference>
<dbReference type="PROSITE" id="PS51384">
    <property type="entry name" value="FAD_FR"/>
    <property type="match status" value="1"/>
</dbReference>
<proteinExistence type="inferred from homology"/>
<comment type="similarity">
    <text evidence="1">Belongs to the SIP oxidoreductase family.</text>
</comment>
<protein>
    <submittedName>
        <fullName evidence="3">Iron-chelator utilization protein</fullName>
    </submittedName>
</protein>
<feature type="domain" description="FAD-binding FR-type" evidence="2">
    <location>
        <begin position="24"/>
        <end position="151"/>
    </location>
</feature>
<evidence type="ECO:0000256" key="1">
    <source>
        <dbReference type="ARBA" id="ARBA00035644"/>
    </source>
</evidence>
<reference evidence="3 4" key="1">
    <citation type="submission" date="2016-09" db="EMBL/GenBank/DDBJ databases">
        <authorList>
            <person name="Reverchon S."/>
            <person name="Nasser W."/>
            <person name="Leonard S."/>
            <person name="Brochier C."/>
            <person name="Duprey A."/>
        </authorList>
    </citation>
    <scope>NUCLEOTIDE SEQUENCE [LARGE SCALE GENOMIC DNA]</scope>
    <source>
        <strain evidence="3 4">174/2</strain>
    </source>
</reference>
<dbReference type="EMBL" id="LT615367">
    <property type="protein sequence ID" value="SLM64630.1"/>
    <property type="molecule type" value="Genomic_DNA"/>
</dbReference>
<evidence type="ECO:0000259" key="2">
    <source>
        <dbReference type="PROSITE" id="PS51384"/>
    </source>
</evidence>
<accession>A0A375AEW6</accession>
<dbReference type="Proteomes" id="UP000294820">
    <property type="component" value="Chromosome 1"/>
</dbReference>
<dbReference type="Pfam" id="PF08021">
    <property type="entry name" value="FAD_binding_9"/>
    <property type="match status" value="1"/>
</dbReference>
<dbReference type="InterPro" id="IPR017927">
    <property type="entry name" value="FAD-bd_FR_type"/>
</dbReference>
<dbReference type="InterPro" id="IPR039261">
    <property type="entry name" value="FNR_nucleotide-bd"/>
</dbReference>
<sequence>MFRPGGENRCNQEVSSVMAGVKEYRVFDVTLAHKVLLTPSLIACVLQGEAVKEMKICAPDQRIKVLLPAEDGTPSSLPPTGEWYKLAQALPKAQRPIARTYTLRALDTERGEMTVEFVAHGTEGPASAWALGAEPGARLQVVAPRGDYAGDNGGYEWVQSALTRQVLLMGDETALPAIKSILEQLARQDNPPQVQAFIEVPLQADCTDDYRTLPFAEVVWLPREGTGATYGERLLEAARHWSCPTAQAVSHPVTVEDIAEGEKVWQPASAQQGQFFGWVAAESSAVKALRRYLLAEKGGAQDAITFMAYWSRGPRPH</sequence>
<evidence type="ECO:0000313" key="3">
    <source>
        <dbReference type="EMBL" id="SLM64630.1"/>
    </source>
</evidence>
<evidence type="ECO:0000313" key="4">
    <source>
        <dbReference type="Proteomes" id="UP000294820"/>
    </source>
</evidence>
<name>A0A375AEW6_9GAMM</name>
<dbReference type="Pfam" id="PF04954">
    <property type="entry name" value="SIP"/>
    <property type="match status" value="1"/>
</dbReference>